<proteinExistence type="predicted"/>
<reference evidence="2" key="1">
    <citation type="journal article" date="2023" name="G3 (Bethesda)">
        <title>Genome assembly and association tests identify interacting loci associated with vigor, precocity, and sex in interspecific pistachio rootstocks.</title>
        <authorList>
            <person name="Palmer W."/>
            <person name="Jacygrad E."/>
            <person name="Sagayaradj S."/>
            <person name="Cavanaugh K."/>
            <person name="Han R."/>
            <person name="Bertier L."/>
            <person name="Beede B."/>
            <person name="Kafkas S."/>
            <person name="Golino D."/>
            <person name="Preece J."/>
            <person name="Michelmore R."/>
        </authorList>
    </citation>
    <scope>NUCLEOTIDE SEQUENCE [LARGE SCALE GENOMIC DNA]</scope>
</reference>
<name>A0ACC1AGN0_9ROSI</name>
<dbReference type="Proteomes" id="UP001164250">
    <property type="component" value="Chromosome 10"/>
</dbReference>
<sequence length="217" mass="24464">MISGYSIVYGVEKALDMFKRMAERDSVSWNIIISFLSKHGFGVESLCMFVEMCRQGFGLNSLTYASVLRACTSLYDLEWGAHLHARLTERDSVSWTSLIYGAAHFGLGEEALLLFSQMRDAHVDLDEFTLATVLGVCSSQNHLSVGEQLHAHTIKTGMESFVPVGNALVTMYAKCGELPLGYVTLGELIVRDGRWFHHFKERSLSRRDFWKEILKSI</sequence>
<gene>
    <name evidence="1" type="ORF">Patl1_09354</name>
</gene>
<organism evidence="1 2">
    <name type="scientific">Pistacia atlantica</name>
    <dbReference type="NCBI Taxonomy" id="434234"/>
    <lineage>
        <taxon>Eukaryota</taxon>
        <taxon>Viridiplantae</taxon>
        <taxon>Streptophyta</taxon>
        <taxon>Embryophyta</taxon>
        <taxon>Tracheophyta</taxon>
        <taxon>Spermatophyta</taxon>
        <taxon>Magnoliopsida</taxon>
        <taxon>eudicotyledons</taxon>
        <taxon>Gunneridae</taxon>
        <taxon>Pentapetalae</taxon>
        <taxon>rosids</taxon>
        <taxon>malvids</taxon>
        <taxon>Sapindales</taxon>
        <taxon>Anacardiaceae</taxon>
        <taxon>Pistacia</taxon>
    </lineage>
</organism>
<accession>A0ACC1AGN0</accession>
<keyword evidence="2" id="KW-1185">Reference proteome</keyword>
<comment type="caution">
    <text evidence="1">The sequence shown here is derived from an EMBL/GenBank/DDBJ whole genome shotgun (WGS) entry which is preliminary data.</text>
</comment>
<protein>
    <submittedName>
        <fullName evidence="1">Uncharacterized protein</fullName>
    </submittedName>
</protein>
<evidence type="ECO:0000313" key="1">
    <source>
        <dbReference type="EMBL" id="KAJ0085346.1"/>
    </source>
</evidence>
<dbReference type="EMBL" id="CM047906">
    <property type="protein sequence ID" value="KAJ0085346.1"/>
    <property type="molecule type" value="Genomic_DNA"/>
</dbReference>
<evidence type="ECO:0000313" key="2">
    <source>
        <dbReference type="Proteomes" id="UP001164250"/>
    </source>
</evidence>